<dbReference type="Proteomes" id="UP000095280">
    <property type="component" value="Unplaced"/>
</dbReference>
<feature type="region of interest" description="Disordered" evidence="1">
    <location>
        <begin position="622"/>
        <end position="641"/>
    </location>
</feature>
<dbReference type="AlphaFoldDB" id="A0A1I8GMS4"/>
<reference evidence="3" key="1">
    <citation type="submission" date="2016-11" db="UniProtKB">
        <authorList>
            <consortium name="WormBaseParasite"/>
        </authorList>
    </citation>
    <scope>IDENTIFICATION</scope>
</reference>
<evidence type="ECO:0000256" key="1">
    <source>
        <dbReference type="SAM" id="MobiDB-lite"/>
    </source>
</evidence>
<keyword evidence="2" id="KW-1185">Reference proteome</keyword>
<accession>A0A1I8GMS4</accession>
<dbReference type="InterPro" id="IPR013783">
    <property type="entry name" value="Ig-like_fold"/>
</dbReference>
<sequence length="827" mass="90542">SVLLQLQAAFYINKKRKFATEPAVFTPKHSCCCCCFSCQRKSKTESCSSSSAVMAQLLVLSALCAALCALGGAASSIKFNITTTNVAASWQSSEFGNRCFRDTAVLEQWDYFHTTDTPDSHGYQWLLIKLFRAIRVQSVTVYGRAAVPSRAQNIEILLSDRLPSGLNTSSDSCYGTLSGSLSSLTQCGVTQSEQTQTHKVACSYSGCPNLTEYILLRKNVRNETYKYLKYINFQALEVEEASQNAQIYRCEVSGGRLSNCRLNALQTLKNGDRACMKVCPPCQLPTTDAASCHIAAPSGRITQLRVNGHPDFFLIVIFIPTAESQGGNFTCNFNCSSDLPQSATEPIGFFEEKPRSVSIEPSNRVQIGSRIFLAPGTEFHFSFITEAAYPSPIHACRLVRTAEQETKEDTSGVQLHPFTERSVTDASANKSHAITKISEYRLSISAHMQAAGQKIQCVSTVGESSGKVGKSISLPELVVQSKPEFLLPPITDWKDGHSVSVAVDSTTDSSVSTSHRCLLETRDGNRSLNLTQGKNQLSTFKINVDRHWGNAASLVCLVNQSGLIQTWTRHRLPKVLYKAEGLAIRISSGDLVSDEEASFSVTASDSGYPAALHQCRIESKSLGEDKTAESDGSSHWRFTPQRGHNGEQIRCDVVQKLSGSLIFSQTVNNSNLEVKYRAIVTWPSKIAPKKEGEALSFVVLADGNPEPSSQCWLQLVSGAQVDLHKLKHSMFESTFNVTVDRSMNRANLSCVLTQPGLPSSTEQSFTQLITVFYQPQPPLTIDLAQTVYEGTDVTFTVRSGAGNPNVTHRCHVYNGEIVSAIFAHPFN</sequence>
<evidence type="ECO:0000313" key="3">
    <source>
        <dbReference type="WBParaSite" id="maker-uti_cns_0002508-snap-gene-0.8-mRNA-1"/>
    </source>
</evidence>
<protein>
    <submittedName>
        <fullName evidence="3">Ig-like domain-containing protein</fullName>
    </submittedName>
</protein>
<dbReference type="WBParaSite" id="maker-uti_cns_0002508-snap-gene-0.8-mRNA-1">
    <property type="protein sequence ID" value="maker-uti_cns_0002508-snap-gene-0.8-mRNA-1"/>
    <property type="gene ID" value="maker-uti_cns_0002508-snap-gene-0.8"/>
</dbReference>
<organism evidence="2 3">
    <name type="scientific">Macrostomum lignano</name>
    <dbReference type="NCBI Taxonomy" id="282301"/>
    <lineage>
        <taxon>Eukaryota</taxon>
        <taxon>Metazoa</taxon>
        <taxon>Spiralia</taxon>
        <taxon>Lophotrochozoa</taxon>
        <taxon>Platyhelminthes</taxon>
        <taxon>Rhabditophora</taxon>
        <taxon>Macrostomorpha</taxon>
        <taxon>Macrostomida</taxon>
        <taxon>Macrostomidae</taxon>
        <taxon>Macrostomum</taxon>
    </lineage>
</organism>
<feature type="compositionally biased region" description="Basic and acidic residues" evidence="1">
    <location>
        <begin position="622"/>
        <end position="634"/>
    </location>
</feature>
<dbReference type="Gene3D" id="2.60.40.10">
    <property type="entry name" value="Immunoglobulins"/>
    <property type="match status" value="1"/>
</dbReference>
<evidence type="ECO:0000313" key="2">
    <source>
        <dbReference type="Proteomes" id="UP000095280"/>
    </source>
</evidence>
<name>A0A1I8GMS4_9PLAT</name>
<proteinExistence type="predicted"/>